<gene>
    <name evidence="2" type="ORF">BS50DRAFT_593441</name>
</gene>
<dbReference type="Proteomes" id="UP000240883">
    <property type="component" value="Unassembled WGS sequence"/>
</dbReference>
<feature type="compositionally biased region" description="Basic and acidic residues" evidence="1">
    <location>
        <begin position="106"/>
        <end position="120"/>
    </location>
</feature>
<feature type="compositionally biased region" description="Low complexity" evidence="1">
    <location>
        <begin position="48"/>
        <end position="61"/>
    </location>
</feature>
<feature type="compositionally biased region" description="Polar residues" evidence="1">
    <location>
        <begin position="67"/>
        <end position="87"/>
    </location>
</feature>
<name>A0A2T2N5G9_CORCC</name>
<reference evidence="2 3" key="1">
    <citation type="journal article" date="2018" name="Front. Microbiol.">
        <title>Genome-Wide Analysis of Corynespora cassiicola Leaf Fall Disease Putative Effectors.</title>
        <authorList>
            <person name="Lopez D."/>
            <person name="Ribeiro S."/>
            <person name="Label P."/>
            <person name="Fumanal B."/>
            <person name="Venisse J.S."/>
            <person name="Kohler A."/>
            <person name="de Oliveira R.R."/>
            <person name="Labutti K."/>
            <person name="Lipzen A."/>
            <person name="Lail K."/>
            <person name="Bauer D."/>
            <person name="Ohm R.A."/>
            <person name="Barry K.W."/>
            <person name="Spatafora J."/>
            <person name="Grigoriev I.V."/>
            <person name="Martin F.M."/>
            <person name="Pujade-Renaud V."/>
        </authorList>
    </citation>
    <scope>NUCLEOTIDE SEQUENCE [LARGE SCALE GENOMIC DNA]</scope>
    <source>
        <strain evidence="2 3">Philippines</strain>
    </source>
</reference>
<evidence type="ECO:0000256" key="1">
    <source>
        <dbReference type="SAM" id="MobiDB-lite"/>
    </source>
</evidence>
<organism evidence="2 3">
    <name type="scientific">Corynespora cassiicola Philippines</name>
    <dbReference type="NCBI Taxonomy" id="1448308"/>
    <lineage>
        <taxon>Eukaryota</taxon>
        <taxon>Fungi</taxon>
        <taxon>Dikarya</taxon>
        <taxon>Ascomycota</taxon>
        <taxon>Pezizomycotina</taxon>
        <taxon>Dothideomycetes</taxon>
        <taxon>Pleosporomycetidae</taxon>
        <taxon>Pleosporales</taxon>
        <taxon>Corynesporascaceae</taxon>
        <taxon>Corynespora</taxon>
    </lineage>
</organism>
<dbReference type="STRING" id="1448308.A0A2T2N5G9"/>
<dbReference type="AlphaFoldDB" id="A0A2T2N5G9"/>
<proteinExistence type="predicted"/>
<keyword evidence="3" id="KW-1185">Reference proteome</keyword>
<feature type="region of interest" description="Disordered" evidence="1">
    <location>
        <begin position="45"/>
        <end position="156"/>
    </location>
</feature>
<evidence type="ECO:0000313" key="3">
    <source>
        <dbReference type="Proteomes" id="UP000240883"/>
    </source>
</evidence>
<protein>
    <submittedName>
        <fullName evidence="2">Uncharacterized protein</fullName>
    </submittedName>
</protein>
<evidence type="ECO:0000313" key="2">
    <source>
        <dbReference type="EMBL" id="PSN60695.1"/>
    </source>
</evidence>
<dbReference type="OrthoDB" id="5403747at2759"/>
<sequence length="156" mass="16469">MSCKGSLSAREIEINYAKLASLAGYTEASASVTIGKIKRKLKALTDGPTLPASTKTTPSTASRKKAPSSTTKGSASKPKSTAGTPTKNAKAKRSRLASDDEDMDEEFRNVRVKREEERDLLAGASDSFNRHALGLGVGDGNVERDGQGQELAMGPK</sequence>
<dbReference type="EMBL" id="KZ678147">
    <property type="protein sequence ID" value="PSN60695.1"/>
    <property type="molecule type" value="Genomic_DNA"/>
</dbReference>
<accession>A0A2T2N5G9</accession>